<gene>
    <name evidence="2" type="ORF">POM88_032312</name>
</gene>
<evidence type="ECO:0000313" key="2">
    <source>
        <dbReference type="EMBL" id="KAK1376119.1"/>
    </source>
</evidence>
<evidence type="ECO:0000313" key="3">
    <source>
        <dbReference type="Proteomes" id="UP001237642"/>
    </source>
</evidence>
<dbReference type="PANTHER" id="PTHR34127:SF1">
    <property type="entry name" value="OS04G0405600 PROTEIN"/>
    <property type="match status" value="1"/>
</dbReference>
<protein>
    <submittedName>
        <fullName evidence="2">Gut esterase 1</fullName>
    </submittedName>
</protein>
<dbReference type="InterPro" id="IPR010765">
    <property type="entry name" value="DUF1350"/>
</dbReference>
<dbReference type="Proteomes" id="UP001237642">
    <property type="component" value="Unassembled WGS sequence"/>
</dbReference>
<dbReference type="Pfam" id="PF07082">
    <property type="entry name" value="DUF1350"/>
    <property type="match status" value="1"/>
</dbReference>
<evidence type="ECO:0000256" key="1">
    <source>
        <dbReference type="SAM" id="MobiDB-lite"/>
    </source>
</evidence>
<comment type="caution">
    <text evidence="2">The sequence shown here is derived from an EMBL/GenBank/DDBJ whole genome shotgun (WGS) entry which is preliminary data.</text>
</comment>
<feature type="compositionally biased region" description="Low complexity" evidence="1">
    <location>
        <begin position="53"/>
        <end position="69"/>
    </location>
</feature>
<sequence>MAGSWLLTPPPIQPAFFYSKKQHQFHPTLFLKNHHINSSSSSSSLSNRRIYCNNNNNNSNKIDTTTDSNNPERNSLQLYSQIERVLTETVVRSQVGSGSSGDWTEVEGAWILKPRNSTPRAIVHFVGGIFVGAAPQLTYRFFLERLSEKGMYVIATPYASGFDHFLIADEVQFKFDRCLRFLQEPVLDLPTFGIGHSLGSLVHLLIGSRYAVQRNGNVLMAFNNKEASMAIPLLSPVLVPMAQNIGPLLSQIASSSTFRLGAEMTLKQLQNLSPPIVKQALPLFEQLPSLYMDLVNGRENFIPKPEETQRLIKSYYGISRNLLIRFKDDTIDETPALAQVLGSGSAVSSMLDMSIRLLPGDHGLPLQQDIPDVPPTMADAVNRGGEFLANLTAGTPWEPATREVANALGAESTILRAGISKDMDMLVDVITSWINFNMGKKHLSD</sequence>
<reference evidence="2" key="1">
    <citation type="submission" date="2023-02" db="EMBL/GenBank/DDBJ databases">
        <title>Genome of toxic invasive species Heracleum sosnowskyi carries increased number of genes despite the absence of recent whole-genome duplications.</title>
        <authorList>
            <person name="Schelkunov M."/>
            <person name="Shtratnikova V."/>
            <person name="Makarenko M."/>
            <person name="Klepikova A."/>
            <person name="Omelchenko D."/>
            <person name="Novikova G."/>
            <person name="Obukhova E."/>
            <person name="Bogdanov V."/>
            <person name="Penin A."/>
            <person name="Logacheva M."/>
        </authorList>
    </citation>
    <scope>NUCLEOTIDE SEQUENCE</scope>
    <source>
        <strain evidence="2">Hsosn_3</strain>
        <tissue evidence="2">Leaf</tissue>
    </source>
</reference>
<organism evidence="2 3">
    <name type="scientific">Heracleum sosnowskyi</name>
    <dbReference type="NCBI Taxonomy" id="360622"/>
    <lineage>
        <taxon>Eukaryota</taxon>
        <taxon>Viridiplantae</taxon>
        <taxon>Streptophyta</taxon>
        <taxon>Embryophyta</taxon>
        <taxon>Tracheophyta</taxon>
        <taxon>Spermatophyta</taxon>
        <taxon>Magnoliopsida</taxon>
        <taxon>eudicotyledons</taxon>
        <taxon>Gunneridae</taxon>
        <taxon>Pentapetalae</taxon>
        <taxon>asterids</taxon>
        <taxon>campanulids</taxon>
        <taxon>Apiales</taxon>
        <taxon>Apiaceae</taxon>
        <taxon>Apioideae</taxon>
        <taxon>apioid superclade</taxon>
        <taxon>Tordylieae</taxon>
        <taxon>Tordyliinae</taxon>
        <taxon>Heracleum</taxon>
    </lineage>
</organism>
<accession>A0AAD8HZ12</accession>
<reference evidence="2" key="2">
    <citation type="submission" date="2023-05" db="EMBL/GenBank/DDBJ databases">
        <authorList>
            <person name="Schelkunov M.I."/>
        </authorList>
    </citation>
    <scope>NUCLEOTIDE SEQUENCE</scope>
    <source>
        <strain evidence="2">Hsosn_3</strain>
        <tissue evidence="2">Leaf</tissue>
    </source>
</reference>
<dbReference type="PANTHER" id="PTHR34127">
    <property type="entry name" value="OS04G0405600 PROTEIN"/>
    <property type="match status" value="1"/>
</dbReference>
<dbReference type="SUPFAM" id="SSF53474">
    <property type="entry name" value="alpha/beta-Hydrolases"/>
    <property type="match status" value="1"/>
</dbReference>
<name>A0AAD8HZ12_9APIA</name>
<dbReference type="AlphaFoldDB" id="A0AAD8HZ12"/>
<proteinExistence type="predicted"/>
<keyword evidence="3" id="KW-1185">Reference proteome</keyword>
<dbReference type="EMBL" id="JAUIZM010000007">
    <property type="protein sequence ID" value="KAK1376119.1"/>
    <property type="molecule type" value="Genomic_DNA"/>
</dbReference>
<feature type="region of interest" description="Disordered" evidence="1">
    <location>
        <begin position="37"/>
        <end position="73"/>
    </location>
</feature>
<dbReference type="InterPro" id="IPR029058">
    <property type="entry name" value="AB_hydrolase_fold"/>
</dbReference>